<name>A0A6A6WVV0_9PLEO</name>
<dbReference type="OrthoDB" id="5345334at2759"/>
<gene>
    <name evidence="1" type="ORF">K505DRAFT_226363</name>
</gene>
<evidence type="ECO:0000313" key="1">
    <source>
        <dbReference type="EMBL" id="KAF2788055.1"/>
    </source>
</evidence>
<protein>
    <submittedName>
        <fullName evidence="1">Uncharacterized protein</fullName>
    </submittedName>
</protein>
<evidence type="ECO:0000313" key="2">
    <source>
        <dbReference type="Proteomes" id="UP000799757"/>
    </source>
</evidence>
<sequence length="83" mass="10094">FVDWGDDFRFAEERRRVTDLIRTIAAEHGFTHGQVQPMFIKNRYRTMFGLHLTVHLQKREWVEAVPQRYMPVRLWFTPDCTLQ</sequence>
<dbReference type="EMBL" id="MU002252">
    <property type="protein sequence ID" value="KAF2788055.1"/>
    <property type="molecule type" value="Genomic_DNA"/>
</dbReference>
<feature type="non-terminal residue" evidence="1">
    <location>
        <position position="83"/>
    </location>
</feature>
<reference evidence="1" key="1">
    <citation type="journal article" date="2020" name="Stud. Mycol.">
        <title>101 Dothideomycetes genomes: a test case for predicting lifestyles and emergence of pathogens.</title>
        <authorList>
            <person name="Haridas S."/>
            <person name="Albert R."/>
            <person name="Binder M."/>
            <person name="Bloem J."/>
            <person name="Labutti K."/>
            <person name="Salamov A."/>
            <person name="Andreopoulos B."/>
            <person name="Baker S."/>
            <person name="Barry K."/>
            <person name="Bills G."/>
            <person name="Bluhm B."/>
            <person name="Cannon C."/>
            <person name="Castanera R."/>
            <person name="Culley D."/>
            <person name="Daum C."/>
            <person name="Ezra D."/>
            <person name="Gonzalez J."/>
            <person name="Henrissat B."/>
            <person name="Kuo A."/>
            <person name="Liang C."/>
            <person name="Lipzen A."/>
            <person name="Lutzoni F."/>
            <person name="Magnuson J."/>
            <person name="Mondo S."/>
            <person name="Nolan M."/>
            <person name="Ohm R."/>
            <person name="Pangilinan J."/>
            <person name="Park H.-J."/>
            <person name="Ramirez L."/>
            <person name="Alfaro M."/>
            <person name="Sun H."/>
            <person name="Tritt A."/>
            <person name="Yoshinaga Y."/>
            <person name="Zwiers L.-H."/>
            <person name="Turgeon B."/>
            <person name="Goodwin S."/>
            <person name="Spatafora J."/>
            <person name="Crous P."/>
            <person name="Grigoriev I."/>
        </authorList>
    </citation>
    <scope>NUCLEOTIDE SEQUENCE</scope>
    <source>
        <strain evidence="1">CBS 109.77</strain>
    </source>
</reference>
<feature type="non-terminal residue" evidence="1">
    <location>
        <position position="1"/>
    </location>
</feature>
<dbReference type="Proteomes" id="UP000799757">
    <property type="component" value="Unassembled WGS sequence"/>
</dbReference>
<keyword evidence="2" id="KW-1185">Reference proteome</keyword>
<organism evidence="1 2">
    <name type="scientific">Melanomma pulvis-pyrius CBS 109.77</name>
    <dbReference type="NCBI Taxonomy" id="1314802"/>
    <lineage>
        <taxon>Eukaryota</taxon>
        <taxon>Fungi</taxon>
        <taxon>Dikarya</taxon>
        <taxon>Ascomycota</taxon>
        <taxon>Pezizomycotina</taxon>
        <taxon>Dothideomycetes</taxon>
        <taxon>Pleosporomycetidae</taxon>
        <taxon>Pleosporales</taxon>
        <taxon>Melanommataceae</taxon>
        <taxon>Melanomma</taxon>
    </lineage>
</organism>
<dbReference type="AlphaFoldDB" id="A0A6A6WVV0"/>
<proteinExistence type="predicted"/>
<accession>A0A6A6WVV0</accession>